<evidence type="ECO:0000256" key="6">
    <source>
        <dbReference type="ARBA" id="ARBA00022806"/>
    </source>
</evidence>
<keyword evidence="4" id="KW-0227">DNA damage</keyword>
<evidence type="ECO:0000259" key="11">
    <source>
        <dbReference type="PROSITE" id="PS51192"/>
    </source>
</evidence>
<keyword evidence="8" id="KW-0238">DNA-binding</keyword>
<dbReference type="FunFam" id="3.40.50.300:FF:000546">
    <property type="entry name" value="Transcription-repair-coupling factor"/>
    <property type="match status" value="1"/>
</dbReference>
<evidence type="ECO:0000256" key="10">
    <source>
        <dbReference type="SAM" id="MobiDB-lite"/>
    </source>
</evidence>
<dbReference type="GO" id="GO:0016787">
    <property type="term" value="F:hydrolase activity"/>
    <property type="evidence" value="ECO:0007669"/>
    <property type="project" value="UniProtKB-KW"/>
</dbReference>
<dbReference type="InterPro" id="IPR036101">
    <property type="entry name" value="CarD-like/TRCF_RID_sf"/>
</dbReference>
<evidence type="ECO:0000256" key="8">
    <source>
        <dbReference type="ARBA" id="ARBA00023125"/>
    </source>
</evidence>
<accession>A0A3B0VJ48</accession>
<feature type="region of interest" description="Disordered" evidence="10">
    <location>
        <begin position="448"/>
        <end position="495"/>
    </location>
</feature>
<dbReference type="NCBIfam" id="TIGR00580">
    <property type="entry name" value="mfd"/>
    <property type="match status" value="1"/>
</dbReference>
<dbReference type="SMART" id="SM00487">
    <property type="entry name" value="DEXDc"/>
    <property type="match status" value="1"/>
</dbReference>
<dbReference type="GO" id="GO:0003684">
    <property type="term" value="F:damaged DNA binding"/>
    <property type="evidence" value="ECO:0007669"/>
    <property type="project" value="InterPro"/>
</dbReference>
<dbReference type="PANTHER" id="PTHR47964:SF1">
    <property type="entry name" value="ATP-DEPENDENT DNA HELICASE HOMOLOG RECG, CHLOROPLASTIC"/>
    <property type="match status" value="1"/>
</dbReference>
<sequence length="1235" mass="139595">MSVFGLLNIFNELPAFGQLVTELDEKKLVPALTLPKSGRTAVLAQLYLQRRVPIVLLTGKVESAAAWIQALETWLPPGDVMRRLPEPTPLPYDRGPWSERCRADRLTVLTRLMAGQHPQIPAAELPPLIVTSARAFLQKTMPKRRFMTSTRVLRLGQIIDLEKLLEMWRGIGYEAVSVVEAAGQFSRRGGIIDIFPIATPFPVRIELFGDEIDTMRYFDPATQRSIQHDGSSSTESLIIPPTREALPTVAQEFTLSLPEGLDPPPEESNLPSWRDDILHLRSGESFPNLEYYLPLLYPQPASLLNYLPSNALLVVDDWGELQTAVSELHLHADQIANEQMSLPPHFQNPLFAWEKIVDELNWWQPLILGDGAAGTESERPLRQAQDKPYLGLADAFEPGPRYGGQVRPLLTQLKNSQSEGDRVVVLSQQAARLQELWREEGWEAKNKSSFLLRSNTEPQPDNITPTTSPPQHHPLTSSPRHPITPSPLHPTENVRTLPADGTLSFVQGALPEGFILTRHEDNEILLDLLTDAEIFGWNRPAPRRWRSPRPIAPEARFSDITAGDYVVHLEYGIGRFAGLVVRNIGGMEREYLLLEYDNTDTLYVPAHQADRLGKWVGSDERPPKMDRLGGRAWTKAKAKAQKAADELADELLDLYSTRETISGHAFSPDGEWQAEIEASFPYRETEDQLRVIAEVKEGMEQTQPMDRLVCGDVGYGKTEVALRAAFKAVMDSKQVAILVPTTVLAQQHFNTFYERLRPFPVTVEMLSRFRTPMQQKRIVEKMRNGRIDIIIGTHRLLSDDISFKDLGLVIIDEEQRFGVAHKERLKQWRTEVDVLTMTATPIPRTLYMSLTGVRDISIIDTAPAERLPVQTYVGTFDETRFKRALQRELDRGGQVFLVHNRVQTIDIIKKQIERLLPEARIAIGHGQMSERQLERIMTEFSEGKIDVLVSTTIIESGLDIPNANTLIVDRADRFGLSQMYQLRGRVGRGAKRAYAYFFHAPWRSLNKDARARLETIAEQTELGAGYQIAMRDMEIRGAGDLLGGQQSGHISAVGFDLYTKLLANAVKRRKAERRGEILPAELPETTLIDVPLAAYVPPDYVPDPALRLRLYRRMAMLGSLDEIDEMAAELADRFGAIPDPIHHLLYQLRIKALAERAQVTAVTTEAGQIKIRLFDLEGIDRFRLQRFLGEAVRVSRKAIWMPRDLSTKEWQVSLVQVLERLASFERDKMKLETNS</sequence>
<dbReference type="Pfam" id="PF00270">
    <property type="entry name" value="DEAD"/>
    <property type="match status" value="1"/>
</dbReference>
<dbReference type="Gene3D" id="3.40.50.300">
    <property type="entry name" value="P-loop containing nucleotide triphosphate hydrolases"/>
    <property type="match status" value="2"/>
</dbReference>
<dbReference type="Pfam" id="PF00271">
    <property type="entry name" value="Helicase_C"/>
    <property type="match status" value="1"/>
</dbReference>
<feature type="domain" description="Helicase C-terminal" evidence="12">
    <location>
        <begin position="880"/>
        <end position="1036"/>
    </location>
</feature>
<evidence type="ECO:0000313" key="13">
    <source>
        <dbReference type="EMBL" id="VAW43575.1"/>
    </source>
</evidence>
<name>A0A3B0VJ48_9ZZZZ</name>
<evidence type="ECO:0000256" key="5">
    <source>
        <dbReference type="ARBA" id="ARBA00022801"/>
    </source>
</evidence>
<reference evidence="13" key="1">
    <citation type="submission" date="2018-06" db="EMBL/GenBank/DDBJ databases">
        <authorList>
            <person name="Zhirakovskaya E."/>
        </authorList>
    </citation>
    <scope>NUCLEOTIDE SEQUENCE</scope>
</reference>
<evidence type="ECO:0000256" key="9">
    <source>
        <dbReference type="ARBA" id="ARBA00023204"/>
    </source>
</evidence>
<dbReference type="Gene3D" id="3.90.1150.50">
    <property type="entry name" value="Transcription-repair-coupling factor, D7 domain"/>
    <property type="match status" value="1"/>
</dbReference>
<dbReference type="SMART" id="SM01058">
    <property type="entry name" value="CarD_TRCF"/>
    <property type="match status" value="1"/>
</dbReference>
<proteinExistence type="inferred from homology"/>
<evidence type="ECO:0000259" key="12">
    <source>
        <dbReference type="PROSITE" id="PS51194"/>
    </source>
</evidence>
<dbReference type="SUPFAM" id="SSF141259">
    <property type="entry name" value="CarD-like"/>
    <property type="match status" value="1"/>
</dbReference>
<organism evidence="13">
    <name type="scientific">hydrothermal vent metagenome</name>
    <dbReference type="NCBI Taxonomy" id="652676"/>
    <lineage>
        <taxon>unclassified sequences</taxon>
        <taxon>metagenomes</taxon>
        <taxon>ecological metagenomes</taxon>
    </lineage>
</organism>
<evidence type="ECO:0000256" key="1">
    <source>
        <dbReference type="ARBA" id="ARBA00004496"/>
    </source>
</evidence>
<dbReference type="InterPro" id="IPR003711">
    <property type="entry name" value="CarD-like/TRCF_RID"/>
</dbReference>
<dbReference type="PROSITE" id="PS51194">
    <property type="entry name" value="HELICASE_CTER"/>
    <property type="match status" value="1"/>
</dbReference>
<dbReference type="PANTHER" id="PTHR47964">
    <property type="entry name" value="ATP-DEPENDENT DNA HELICASE HOMOLOG RECG, CHLOROPLASTIC"/>
    <property type="match status" value="1"/>
</dbReference>
<dbReference type="Gene3D" id="2.40.10.170">
    <property type="match status" value="1"/>
</dbReference>
<keyword evidence="9" id="KW-0234">DNA repair</keyword>
<dbReference type="InterPro" id="IPR047112">
    <property type="entry name" value="RecG/Mfd"/>
</dbReference>
<keyword evidence="5" id="KW-0378">Hydrolase</keyword>
<dbReference type="InterPro" id="IPR001650">
    <property type="entry name" value="Helicase_C-like"/>
</dbReference>
<dbReference type="GO" id="GO:0006281">
    <property type="term" value="P:DNA repair"/>
    <property type="evidence" value="ECO:0007669"/>
    <property type="project" value="UniProtKB-KW"/>
</dbReference>
<dbReference type="InterPro" id="IPR005118">
    <property type="entry name" value="TRCF_C"/>
</dbReference>
<keyword evidence="2" id="KW-0963">Cytoplasm</keyword>
<dbReference type="InterPro" id="IPR004576">
    <property type="entry name" value="Mfd"/>
</dbReference>
<evidence type="ECO:0000256" key="3">
    <source>
        <dbReference type="ARBA" id="ARBA00022741"/>
    </source>
</evidence>
<dbReference type="GO" id="GO:0003678">
    <property type="term" value="F:DNA helicase activity"/>
    <property type="evidence" value="ECO:0007669"/>
    <property type="project" value="TreeGrafter"/>
</dbReference>
<dbReference type="PROSITE" id="PS51192">
    <property type="entry name" value="HELICASE_ATP_BIND_1"/>
    <property type="match status" value="1"/>
</dbReference>
<dbReference type="GO" id="GO:0005737">
    <property type="term" value="C:cytoplasm"/>
    <property type="evidence" value="ECO:0007669"/>
    <property type="project" value="UniProtKB-SubCell"/>
</dbReference>
<dbReference type="GO" id="GO:0005524">
    <property type="term" value="F:ATP binding"/>
    <property type="evidence" value="ECO:0007669"/>
    <property type="project" value="UniProtKB-KW"/>
</dbReference>
<dbReference type="InterPro" id="IPR041471">
    <property type="entry name" value="UvrB_inter"/>
</dbReference>
<evidence type="ECO:0000256" key="4">
    <source>
        <dbReference type="ARBA" id="ARBA00022763"/>
    </source>
</evidence>
<protein>
    <submittedName>
        <fullName evidence="13">Transcription-repair coupling factor</fullName>
    </submittedName>
</protein>
<dbReference type="HAMAP" id="MF_00969">
    <property type="entry name" value="TRCF"/>
    <property type="match status" value="1"/>
</dbReference>
<dbReference type="Pfam" id="PF02559">
    <property type="entry name" value="CarD_TRCF_RID"/>
    <property type="match status" value="1"/>
</dbReference>
<keyword evidence="7" id="KW-0067">ATP-binding</keyword>
<comment type="subcellular location">
    <subcellularLocation>
        <location evidence="1">Cytoplasm</location>
    </subcellularLocation>
</comment>
<dbReference type="InterPro" id="IPR027417">
    <property type="entry name" value="P-loop_NTPase"/>
</dbReference>
<gene>
    <name evidence="13" type="ORF">MNBD_CHLOROFLEXI01-3709</name>
</gene>
<dbReference type="AlphaFoldDB" id="A0A3B0VJ48"/>
<evidence type="ECO:0000256" key="2">
    <source>
        <dbReference type="ARBA" id="ARBA00022490"/>
    </source>
</evidence>
<dbReference type="SMART" id="SM00982">
    <property type="entry name" value="TRCF"/>
    <property type="match status" value="1"/>
</dbReference>
<dbReference type="Gene3D" id="3.30.2060.10">
    <property type="entry name" value="Penicillin-binding protein 1b domain"/>
    <property type="match status" value="1"/>
</dbReference>
<dbReference type="InterPro" id="IPR011545">
    <property type="entry name" value="DEAD/DEAH_box_helicase_dom"/>
</dbReference>
<dbReference type="CDD" id="cd17991">
    <property type="entry name" value="DEXHc_TRCF"/>
    <property type="match status" value="1"/>
</dbReference>
<dbReference type="SUPFAM" id="SSF143517">
    <property type="entry name" value="TRCF domain-like"/>
    <property type="match status" value="1"/>
</dbReference>
<dbReference type="SUPFAM" id="SSF52540">
    <property type="entry name" value="P-loop containing nucleoside triphosphate hydrolases"/>
    <property type="match status" value="3"/>
</dbReference>
<feature type="compositionally biased region" description="Polar residues" evidence="10">
    <location>
        <begin position="448"/>
        <end position="466"/>
    </location>
</feature>
<dbReference type="InterPro" id="IPR014001">
    <property type="entry name" value="Helicase_ATP-bd"/>
</dbReference>
<dbReference type="Pfam" id="PF03461">
    <property type="entry name" value="TRCF"/>
    <property type="match status" value="1"/>
</dbReference>
<keyword evidence="6" id="KW-0347">Helicase</keyword>
<keyword evidence="3" id="KW-0547">Nucleotide-binding</keyword>
<dbReference type="EMBL" id="UOEU01001114">
    <property type="protein sequence ID" value="VAW43575.1"/>
    <property type="molecule type" value="Genomic_DNA"/>
</dbReference>
<dbReference type="Pfam" id="PF17757">
    <property type="entry name" value="UvrB_inter"/>
    <property type="match status" value="1"/>
</dbReference>
<evidence type="ECO:0000256" key="7">
    <source>
        <dbReference type="ARBA" id="ARBA00022840"/>
    </source>
</evidence>
<dbReference type="InterPro" id="IPR037235">
    <property type="entry name" value="TRCF-like_C_D7"/>
</dbReference>
<dbReference type="Gene3D" id="3.40.50.11180">
    <property type="match status" value="1"/>
</dbReference>
<dbReference type="SMART" id="SM00490">
    <property type="entry name" value="HELICc"/>
    <property type="match status" value="1"/>
</dbReference>
<feature type="domain" description="Helicase ATP-binding" evidence="11">
    <location>
        <begin position="698"/>
        <end position="859"/>
    </location>
</feature>